<evidence type="ECO:0000256" key="1">
    <source>
        <dbReference type="SAM" id="Phobius"/>
    </source>
</evidence>
<dbReference type="AlphaFoldDB" id="A0A7S1KU02"/>
<protein>
    <submittedName>
        <fullName evidence="2">Uncharacterized protein</fullName>
    </submittedName>
</protein>
<keyword evidence="1" id="KW-1133">Transmembrane helix</keyword>
<sequence>MPSQRLPLISFQNFRLISLTHYLTYFLTYISTGYLFNSIGLQFNIASFASPYQIISVYGLYLLIGSILVRHQDFAIQYLMGLFFLSWLEILGYSDVNRWVKFMISPKYASFASSFSFPYSIAHPNNIVDSIFTERNFSLVMVVGFALLMPLGNGIVRFIAQKVLGAWEGNIETKHEGVVLFEEEKDASQRLITEYISPRKERVMLKEE</sequence>
<feature type="transmembrane region" description="Helical" evidence="1">
    <location>
        <begin position="48"/>
        <end position="69"/>
    </location>
</feature>
<organism evidence="2">
    <name type="scientific">Percolomonas cosmopolitus</name>
    <dbReference type="NCBI Taxonomy" id="63605"/>
    <lineage>
        <taxon>Eukaryota</taxon>
        <taxon>Discoba</taxon>
        <taxon>Heterolobosea</taxon>
        <taxon>Tetramitia</taxon>
        <taxon>Eutetramitia</taxon>
        <taxon>Percolomonadidae</taxon>
        <taxon>Percolomonas</taxon>
    </lineage>
</organism>
<keyword evidence="1" id="KW-0472">Membrane</keyword>
<keyword evidence="1" id="KW-0812">Transmembrane</keyword>
<evidence type="ECO:0000313" key="2">
    <source>
        <dbReference type="EMBL" id="CAD9085508.1"/>
    </source>
</evidence>
<feature type="transmembrane region" description="Helical" evidence="1">
    <location>
        <begin position="16"/>
        <end position="36"/>
    </location>
</feature>
<reference evidence="2" key="1">
    <citation type="submission" date="2021-01" db="EMBL/GenBank/DDBJ databases">
        <authorList>
            <person name="Corre E."/>
            <person name="Pelletier E."/>
            <person name="Niang G."/>
            <person name="Scheremetjew M."/>
            <person name="Finn R."/>
            <person name="Kale V."/>
            <person name="Holt S."/>
            <person name="Cochrane G."/>
            <person name="Meng A."/>
            <person name="Brown T."/>
            <person name="Cohen L."/>
        </authorList>
    </citation>
    <scope>NUCLEOTIDE SEQUENCE</scope>
    <source>
        <strain evidence="2">WS</strain>
    </source>
</reference>
<feature type="transmembrane region" description="Helical" evidence="1">
    <location>
        <begin position="75"/>
        <end position="96"/>
    </location>
</feature>
<gene>
    <name evidence="2" type="ORF">PCOS0759_LOCUS8762</name>
</gene>
<proteinExistence type="predicted"/>
<name>A0A7S1KU02_9EUKA</name>
<accession>A0A7S1KU02</accession>
<dbReference type="EMBL" id="HBGD01010654">
    <property type="protein sequence ID" value="CAD9085508.1"/>
    <property type="molecule type" value="Transcribed_RNA"/>
</dbReference>
<feature type="transmembrane region" description="Helical" evidence="1">
    <location>
        <begin position="137"/>
        <end position="160"/>
    </location>
</feature>